<reference evidence="1 2" key="1">
    <citation type="submission" date="2015-09" db="EMBL/GenBank/DDBJ databases">
        <authorList>
            <person name="Xu Y."/>
            <person name="Nagy A."/>
            <person name="Liu N.T."/>
            <person name="Nou X."/>
        </authorList>
    </citation>
    <scope>NUCLEOTIDE SEQUENCE [LARGE SCALE GENOMIC DNA]</scope>
    <source>
        <strain evidence="1 2">FC1138</strain>
    </source>
</reference>
<name>A0AAC9BLL0_9RALS</name>
<dbReference type="EMBL" id="CP012606">
    <property type="protein sequence ID" value="ANH76166.1"/>
    <property type="molecule type" value="Genomic_DNA"/>
</dbReference>
<dbReference type="KEGG" id="rin:ACS15_4385"/>
<organism evidence="1 2">
    <name type="scientific">Ralstonia insidiosa</name>
    <dbReference type="NCBI Taxonomy" id="190721"/>
    <lineage>
        <taxon>Bacteria</taxon>
        <taxon>Pseudomonadati</taxon>
        <taxon>Pseudomonadota</taxon>
        <taxon>Betaproteobacteria</taxon>
        <taxon>Burkholderiales</taxon>
        <taxon>Burkholderiaceae</taxon>
        <taxon>Ralstonia</taxon>
    </lineage>
</organism>
<dbReference type="AlphaFoldDB" id="A0AAC9BLL0"/>
<evidence type="ECO:0000313" key="2">
    <source>
        <dbReference type="Proteomes" id="UP000077927"/>
    </source>
</evidence>
<proteinExistence type="predicted"/>
<gene>
    <name evidence="1" type="ORF">ACS15_4385</name>
</gene>
<protein>
    <submittedName>
        <fullName evidence="1">Uncharacterized protein</fullName>
    </submittedName>
</protein>
<sequence length="43" mass="4815">MIQVLRDAGQSIVLRLRRRQAQSRVNRPGRRAPAFLAFPGALA</sequence>
<evidence type="ECO:0000313" key="1">
    <source>
        <dbReference type="EMBL" id="ANH76166.1"/>
    </source>
</evidence>
<accession>A0AAC9BLL0</accession>
<dbReference type="Proteomes" id="UP000077927">
    <property type="component" value="Chromosome 2"/>
</dbReference>